<organism evidence="15 16">
    <name type="scientific">Cyprinus carpio</name>
    <name type="common">Common carp</name>
    <dbReference type="NCBI Taxonomy" id="7962"/>
    <lineage>
        <taxon>Eukaryota</taxon>
        <taxon>Metazoa</taxon>
        <taxon>Chordata</taxon>
        <taxon>Craniata</taxon>
        <taxon>Vertebrata</taxon>
        <taxon>Euteleostomi</taxon>
        <taxon>Actinopterygii</taxon>
        <taxon>Neopterygii</taxon>
        <taxon>Teleostei</taxon>
        <taxon>Ostariophysi</taxon>
        <taxon>Cypriniformes</taxon>
        <taxon>Cyprinidae</taxon>
        <taxon>Cyprininae</taxon>
        <taxon>Cyprinus</taxon>
    </lineage>
</organism>
<dbReference type="PROSITE" id="PS50262">
    <property type="entry name" value="G_PROTEIN_RECEP_F1_2"/>
    <property type="match status" value="1"/>
</dbReference>
<evidence type="ECO:0000256" key="1">
    <source>
        <dbReference type="ARBA" id="ARBA00004487"/>
    </source>
</evidence>
<dbReference type="GO" id="GO:0005886">
    <property type="term" value="C:plasma membrane"/>
    <property type="evidence" value="ECO:0007669"/>
    <property type="project" value="UniProtKB-SubCell"/>
</dbReference>
<proteinExistence type="inferred from homology"/>
<keyword evidence="7 13" id="KW-0472">Membrane</keyword>
<dbReference type="SMART" id="SM01381">
    <property type="entry name" value="7TM_GPCR_Srsx"/>
    <property type="match status" value="1"/>
</dbReference>
<evidence type="ECO:0000256" key="10">
    <source>
        <dbReference type="ARBA" id="ARBA00023224"/>
    </source>
</evidence>
<evidence type="ECO:0000256" key="13">
    <source>
        <dbReference type="SAM" id="Phobius"/>
    </source>
</evidence>
<keyword evidence="3" id="KW-1003">Cell membrane</keyword>
<dbReference type="InterPro" id="IPR002230">
    <property type="entry name" value="Cnbnoid_rcpt"/>
</dbReference>
<evidence type="ECO:0000256" key="2">
    <source>
        <dbReference type="ARBA" id="ARBA00004651"/>
    </source>
</evidence>
<feature type="transmembrane region" description="Helical" evidence="13">
    <location>
        <begin position="108"/>
        <end position="127"/>
    </location>
</feature>
<dbReference type="GO" id="GO:0043005">
    <property type="term" value="C:neuron projection"/>
    <property type="evidence" value="ECO:0007669"/>
    <property type="project" value="UniProtKB-SubCell"/>
</dbReference>
<feature type="transmembrane region" description="Helical" evidence="13">
    <location>
        <begin position="188"/>
        <end position="215"/>
    </location>
</feature>
<keyword evidence="5 13" id="KW-1133">Transmembrane helix</keyword>
<evidence type="ECO:0000256" key="7">
    <source>
        <dbReference type="ARBA" id="ARBA00023136"/>
    </source>
</evidence>
<evidence type="ECO:0000256" key="11">
    <source>
        <dbReference type="ARBA" id="ARBA00023273"/>
    </source>
</evidence>
<evidence type="ECO:0000256" key="9">
    <source>
        <dbReference type="ARBA" id="ARBA00023180"/>
    </source>
</evidence>
<feature type="domain" description="G-protein coupled receptors family 1 profile" evidence="14">
    <location>
        <begin position="46"/>
        <end position="295"/>
    </location>
</feature>
<accession>A0A8C2F359</accession>
<dbReference type="PRINTS" id="PR00362">
    <property type="entry name" value="CANNABINOIDR"/>
</dbReference>
<dbReference type="PANTHER" id="PTHR22750">
    <property type="entry name" value="G-PROTEIN COUPLED RECEPTOR"/>
    <property type="match status" value="1"/>
</dbReference>
<keyword evidence="10 12" id="KW-0807">Transducer</keyword>
<name>A0A8C2F359_CYPCA</name>
<evidence type="ECO:0000256" key="3">
    <source>
        <dbReference type="ARBA" id="ARBA00022475"/>
    </source>
</evidence>
<keyword evidence="9" id="KW-0325">Glycoprotein</keyword>
<evidence type="ECO:0000313" key="15">
    <source>
        <dbReference type="Ensembl" id="ENSCCRP00020049787.1"/>
    </source>
</evidence>
<keyword evidence="4 12" id="KW-0812">Transmembrane</keyword>
<feature type="transmembrane region" description="Helical" evidence="13">
    <location>
        <begin position="236"/>
        <end position="256"/>
    </location>
</feature>
<evidence type="ECO:0000256" key="8">
    <source>
        <dbReference type="ARBA" id="ARBA00023170"/>
    </source>
</evidence>
<feature type="transmembrane region" description="Helical" evidence="13">
    <location>
        <begin position="30"/>
        <end position="54"/>
    </location>
</feature>
<evidence type="ECO:0000256" key="4">
    <source>
        <dbReference type="ARBA" id="ARBA00022692"/>
    </source>
</evidence>
<dbReference type="GO" id="GO:0004949">
    <property type="term" value="F:cannabinoid receptor activity"/>
    <property type="evidence" value="ECO:0007669"/>
    <property type="project" value="InterPro"/>
</dbReference>
<reference evidence="15" key="1">
    <citation type="submission" date="2025-08" db="UniProtKB">
        <authorList>
            <consortium name="Ensembl"/>
        </authorList>
    </citation>
    <scope>IDENTIFICATION</scope>
</reference>
<dbReference type="SUPFAM" id="SSF81321">
    <property type="entry name" value="Family A G protein-coupled receptor-like"/>
    <property type="match status" value="1"/>
</dbReference>
<keyword evidence="8 12" id="KW-0675">Receptor</keyword>
<keyword evidence="6 12" id="KW-0297">G-protein coupled receptor</keyword>
<dbReference type="PRINTS" id="PR00237">
    <property type="entry name" value="GPCRRHODOPSN"/>
</dbReference>
<evidence type="ECO:0000256" key="6">
    <source>
        <dbReference type="ARBA" id="ARBA00023040"/>
    </source>
</evidence>
<sequence>FMMTDLTSITQMMNISCKNIYAVLNSTEKVAIGTICLVIAPLSLLVNVLVLVVIACSRNLRRHPSYLFMGSLALADTIACCCYTISFLDFHLFKPDDSFQKTEYLLKLAGVTMAFTGSVGSLLVMAADRYHAIYKVSTYKVLLTRKRALVGIVTLWVVAALISFLPLMGWSCQTCLSCSHLFPYVDRYYLAFFASLVLLVIILILVAYALIVWLAHKHEGNMSAEQPEVARMRLDIHLAKTFGCVMLILLVCWLPVLSFMMTDVVTTELSKPQKRAFAFCSTLCLLNSGINPLFYTLRCRELRVALKSLVDGLRRCKGCSSPATAFSIWFTHSSTRKRSTRLFNVFEKSNLFYQKYSKSNNTKNNTI</sequence>
<dbReference type="InterPro" id="IPR000276">
    <property type="entry name" value="GPCR_Rhodpsn"/>
</dbReference>
<dbReference type="PROSITE" id="PS00237">
    <property type="entry name" value="G_PROTEIN_RECEP_F1_1"/>
    <property type="match status" value="1"/>
</dbReference>
<keyword evidence="11" id="KW-0966">Cell projection</keyword>
<dbReference type="Gene3D" id="1.20.1070.10">
    <property type="entry name" value="Rhodopsin 7-helix transmembrane proteins"/>
    <property type="match status" value="1"/>
</dbReference>
<evidence type="ECO:0000256" key="12">
    <source>
        <dbReference type="RuleBase" id="RU000688"/>
    </source>
</evidence>
<evidence type="ECO:0000259" key="14">
    <source>
        <dbReference type="PROSITE" id="PS50262"/>
    </source>
</evidence>
<evidence type="ECO:0000313" key="16">
    <source>
        <dbReference type="Proteomes" id="UP000694701"/>
    </source>
</evidence>
<evidence type="ECO:0000256" key="5">
    <source>
        <dbReference type="ARBA" id="ARBA00022989"/>
    </source>
</evidence>
<dbReference type="InterPro" id="IPR017452">
    <property type="entry name" value="GPCR_Rhodpsn_7TM"/>
</dbReference>
<feature type="transmembrane region" description="Helical" evidence="13">
    <location>
        <begin position="276"/>
        <end position="297"/>
    </location>
</feature>
<comment type="subcellular location">
    <subcellularLocation>
        <location evidence="2">Cell membrane</location>
        <topology evidence="2">Multi-pass membrane protein</topology>
    </subcellularLocation>
    <subcellularLocation>
        <location evidence="1">Cell projection</location>
        <location evidence="1">Neuron projection</location>
    </subcellularLocation>
</comment>
<feature type="transmembrane region" description="Helical" evidence="13">
    <location>
        <begin position="66"/>
        <end position="88"/>
    </location>
</feature>
<protein>
    <submittedName>
        <fullName evidence="15">Cannabinoid receptor 2</fullName>
    </submittedName>
</protein>
<comment type="similarity">
    <text evidence="12">Belongs to the G-protein coupled receptor 1 family.</text>
</comment>
<feature type="transmembrane region" description="Helical" evidence="13">
    <location>
        <begin position="148"/>
        <end position="168"/>
    </location>
</feature>
<dbReference type="Pfam" id="PF00001">
    <property type="entry name" value="7tm_1"/>
    <property type="match status" value="1"/>
</dbReference>
<dbReference type="AlphaFoldDB" id="A0A8C2F359"/>
<dbReference type="Ensembl" id="ENSCCRT00020054257.1">
    <property type="protein sequence ID" value="ENSCCRP00020049787.1"/>
    <property type="gene ID" value="ENSCCRG00020022183.1"/>
</dbReference>
<dbReference type="Proteomes" id="UP000694701">
    <property type="component" value="Unplaced"/>
</dbReference>